<feature type="compositionally biased region" description="Polar residues" evidence="5">
    <location>
        <begin position="63"/>
        <end position="82"/>
    </location>
</feature>
<name>A0AAN7T5I4_9EURO</name>
<keyword evidence="9" id="KW-1185">Reference proteome</keyword>
<organism evidence="8 9">
    <name type="scientific">Lithohypha guttulata</name>
    <dbReference type="NCBI Taxonomy" id="1690604"/>
    <lineage>
        <taxon>Eukaryota</taxon>
        <taxon>Fungi</taxon>
        <taxon>Dikarya</taxon>
        <taxon>Ascomycota</taxon>
        <taxon>Pezizomycotina</taxon>
        <taxon>Eurotiomycetes</taxon>
        <taxon>Chaetothyriomycetidae</taxon>
        <taxon>Chaetothyriales</taxon>
        <taxon>Trichomeriaceae</taxon>
        <taxon>Lithohypha</taxon>
    </lineage>
</organism>
<keyword evidence="2 6" id="KW-0812">Transmembrane</keyword>
<keyword evidence="3 6" id="KW-1133">Transmembrane helix</keyword>
<feature type="transmembrane region" description="Helical" evidence="6">
    <location>
        <begin position="211"/>
        <end position="234"/>
    </location>
</feature>
<accession>A0AAN7T5I4</accession>
<sequence>MQWWVRILITIRVSHRISKVANMGLSIGEGRLRQFMSKIIHSSNYGEKLTSRITTSHACQTANDTTSKESGISTSQASQVVSEPQAIATKASMRSDTTRHNDDVFLPSASRRPTDIELDALQWGHKVNGPESTSAVTPGDLESSPVSGLSSPARVNPQQHIAVTPSSPKYPYMNRWRILATCIAFFVQGMNDSATGALLPYMERYYHISHAIMSLIFVANACGFIAAGPVCHILNNRFGRARVLSSCTILNTLAYTAIVCQPPFPVVIVAFFFLGFGFAIILALDNVFLVNLQGGTTLLGYMHGTYGVGGIVAPFVATAMVSQGIRWSLFYAILLALSLISTVAFFWTFRNYESETTSAQLLTALERTASRQTDSEEKKNILKKALRNRTTLLGALLIFSYQAAEVAISGWVISFLIDYRNGDPTQVGYVTSGFWGGITLGRFLLVMPCHKIGDRISIVILIAGTAAFQFMVWFLPNVIGNAVAVAIIGLLLGPIYPCATGVFSKLLPSYMQITSLGLIGSVGSSGGAVGPLLTGALAQKLGTVVLNPICIVLCVVMECAWLGLPRVVKRSE</sequence>
<dbReference type="SUPFAM" id="SSF103473">
    <property type="entry name" value="MFS general substrate transporter"/>
    <property type="match status" value="1"/>
</dbReference>
<dbReference type="Pfam" id="PF07690">
    <property type="entry name" value="MFS_1"/>
    <property type="match status" value="1"/>
</dbReference>
<feature type="transmembrane region" description="Helical" evidence="6">
    <location>
        <begin position="178"/>
        <end position="199"/>
    </location>
</feature>
<dbReference type="PROSITE" id="PS50850">
    <property type="entry name" value="MFS"/>
    <property type="match status" value="1"/>
</dbReference>
<feature type="transmembrane region" description="Helical" evidence="6">
    <location>
        <begin position="429"/>
        <end position="446"/>
    </location>
</feature>
<feature type="transmembrane region" description="Helical" evidence="6">
    <location>
        <begin position="329"/>
        <end position="349"/>
    </location>
</feature>
<dbReference type="InterPro" id="IPR036259">
    <property type="entry name" value="MFS_trans_sf"/>
</dbReference>
<proteinExistence type="predicted"/>
<feature type="transmembrane region" description="Helical" evidence="6">
    <location>
        <begin position="264"/>
        <end position="284"/>
    </location>
</feature>
<dbReference type="Gene3D" id="1.20.1250.20">
    <property type="entry name" value="MFS general substrate transporter like domains"/>
    <property type="match status" value="1"/>
</dbReference>
<feature type="region of interest" description="Disordered" evidence="5">
    <location>
        <begin position="89"/>
        <end position="108"/>
    </location>
</feature>
<dbReference type="InterPro" id="IPR020846">
    <property type="entry name" value="MFS_dom"/>
</dbReference>
<feature type="transmembrane region" description="Helical" evidence="6">
    <location>
        <begin position="544"/>
        <end position="564"/>
    </location>
</feature>
<evidence type="ECO:0000256" key="4">
    <source>
        <dbReference type="ARBA" id="ARBA00023136"/>
    </source>
</evidence>
<dbReference type="Proteomes" id="UP001309876">
    <property type="component" value="Unassembled WGS sequence"/>
</dbReference>
<feature type="region of interest" description="Disordered" evidence="5">
    <location>
        <begin position="63"/>
        <end position="84"/>
    </location>
</feature>
<comment type="subcellular location">
    <subcellularLocation>
        <location evidence="1">Membrane</location>
        <topology evidence="1">Multi-pass membrane protein</topology>
    </subcellularLocation>
</comment>
<feature type="transmembrane region" description="Helical" evidence="6">
    <location>
        <begin position="241"/>
        <end position="258"/>
    </location>
</feature>
<keyword evidence="4 6" id="KW-0472">Membrane</keyword>
<dbReference type="FunFam" id="1.20.1250.20:FF:000308">
    <property type="entry name" value="MFS efflux transporter"/>
    <property type="match status" value="1"/>
</dbReference>
<evidence type="ECO:0000256" key="6">
    <source>
        <dbReference type="SAM" id="Phobius"/>
    </source>
</evidence>
<dbReference type="AlphaFoldDB" id="A0AAN7T5I4"/>
<feature type="transmembrane region" description="Helical" evidence="6">
    <location>
        <begin position="296"/>
        <end position="317"/>
    </location>
</feature>
<feature type="domain" description="Major facilitator superfamily (MFS) profile" evidence="7">
    <location>
        <begin position="177"/>
        <end position="572"/>
    </location>
</feature>
<evidence type="ECO:0000313" key="8">
    <source>
        <dbReference type="EMBL" id="KAK5089162.1"/>
    </source>
</evidence>
<dbReference type="PANTHER" id="PTHR23514">
    <property type="entry name" value="BYPASS OF STOP CODON PROTEIN 6"/>
    <property type="match status" value="1"/>
</dbReference>
<feature type="transmembrane region" description="Helical" evidence="6">
    <location>
        <begin position="516"/>
        <end position="538"/>
    </location>
</feature>
<gene>
    <name evidence="8" type="ORF">LTR05_003386</name>
</gene>
<evidence type="ECO:0000256" key="2">
    <source>
        <dbReference type="ARBA" id="ARBA00022692"/>
    </source>
</evidence>
<dbReference type="InterPro" id="IPR051788">
    <property type="entry name" value="MFS_Transporter"/>
</dbReference>
<dbReference type="PANTHER" id="PTHR23514:SF6">
    <property type="entry name" value="MAJOR FACILITATOR SUPERFAMILY (MFS) PROFILE DOMAIN-CONTAINING PROTEIN"/>
    <property type="match status" value="1"/>
</dbReference>
<evidence type="ECO:0000256" key="1">
    <source>
        <dbReference type="ARBA" id="ARBA00004141"/>
    </source>
</evidence>
<evidence type="ECO:0000259" key="7">
    <source>
        <dbReference type="PROSITE" id="PS50850"/>
    </source>
</evidence>
<reference evidence="8 9" key="1">
    <citation type="submission" date="2023-08" db="EMBL/GenBank/DDBJ databases">
        <title>Black Yeasts Isolated from many extreme environments.</title>
        <authorList>
            <person name="Coleine C."/>
            <person name="Stajich J.E."/>
            <person name="Selbmann L."/>
        </authorList>
    </citation>
    <scope>NUCLEOTIDE SEQUENCE [LARGE SCALE GENOMIC DNA]</scope>
    <source>
        <strain evidence="8 9">CCFEE 5910</strain>
    </source>
</reference>
<protein>
    <recommendedName>
        <fullName evidence="7">Major facilitator superfamily (MFS) profile domain-containing protein</fullName>
    </recommendedName>
</protein>
<evidence type="ECO:0000313" key="9">
    <source>
        <dbReference type="Proteomes" id="UP001309876"/>
    </source>
</evidence>
<dbReference type="GO" id="GO:0016020">
    <property type="term" value="C:membrane"/>
    <property type="evidence" value="ECO:0007669"/>
    <property type="project" value="UniProtKB-SubCell"/>
</dbReference>
<feature type="transmembrane region" description="Helical" evidence="6">
    <location>
        <begin position="458"/>
        <end position="476"/>
    </location>
</feature>
<feature type="transmembrane region" description="Helical" evidence="6">
    <location>
        <begin position="482"/>
        <end position="504"/>
    </location>
</feature>
<dbReference type="InterPro" id="IPR011701">
    <property type="entry name" value="MFS"/>
</dbReference>
<comment type="caution">
    <text evidence="8">The sequence shown here is derived from an EMBL/GenBank/DDBJ whole genome shotgun (WGS) entry which is preliminary data.</text>
</comment>
<evidence type="ECO:0000256" key="5">
    <source>
        <dbReference type="SAM" id="MobiDB-lite"/>
    </source>
</evidence>
<feature type="transmembrane region" description="Helical" evidence="6">
    <location>
        <begin position="392"/>
        <end position="417"/>
    </location>
</feature>
<dbReference type="FunFam" id="1.20.1250.20:FF:000286">
    <property type="entry name" value="MFS efflux transporter"/>
    <property type="match status" value="1"/>
</dbReference>
<dbReference type="GO" id="GO:0022857">
    <property type="term" value="F:transmembrane transporter activity"/>
    <property type="evidence" value="ECO:0007669"/>
    <property type="project" value="InterPro"/>
</dbReference>
<dbReference type="EMBL" id="JAVRRJ010000002">
    <property type="protein sequence ID" value="KAK5089162.1"/>
    <property type="molecule type" value="Genomic_DNA"/>
</dbReference>
<evidence type="ECO:0000256" key="3">
    <source>
        <dbReference type="ARBA" id="ARBA00022989"/>
    </source>
</evidence>
<feature type="region of interest" description="Disordered" evidence="5">
    <location>
        <begin position="129"/>
        <end position="153"/>
    </location>
</feature>